<dbReference type="HOGENOM" id="CLU_3292845_0_0_7"/>
<protein>
    <submittedName>
        <fullName evidence="1">Uncharacterized protein</fullName>
    </submittedName>
</protein>
<proteinExistence type="predicted"/>
<name>Q1CVP0_MYXXD</name>
<reference evidence="1 2" key="1">
    <citation type="journal article" date="2006" name="Proc. Natl. Acad. Sci. U.S.A.">
        <title>Evolution of sensory complexity recorded in a myxobacterial genome.</title>
        <authorList>
            <person name="Goldman B.S."/>
            <person name="Nierman W.C."/>
            <person name="Kaiser D."/>
            <person name="Slater S.C."/>
            <person name="Durkin A.S."/>
            <person name="Eisen J.A."/>
            <person name="Ronning C.M."/>
            <person name="Barbazuk W.B."/>
            <person name="Blanchard M."/>
            <person name="Field C."/>
            <person name="Halling C."/>
            <person name="Hinkle G."/>
            <person name="Iartchuk O."/>
            <person name="Kim H.S."/>
            <person name="Mackenzie C."/>
            <person name="Madupu R."/>
            <person name="Miller N."/>
            <person name="Shvartsbeyn A."/>
            <person name="Sullivan S.A."/>
            <person name="Vaudin M."/>
            <person name="Wiegand R."/>
            <person name="Kaplan H.B."/>
        </authorList>
    </citation>
    <scope>NUCLEOTIDE SEQUENCE [LARGE SCALE GENOMIC DNA]</scope>
    <source>
        <strain evidence="2">DK1622</strain>
    </source>
</reference>
<organism evidence="1 2">
    <name type="scientific">Myxococcus xanthus (strain DK1622)</name>
    <dbReference type="NCBI Taxonomy" id="246197"/>
    <lineage>
        <taxon>Bacteria</taxon>
        <taxon>Pseudomonadati</taxon>
        <taxon>Myxococcota</taxon>
        <taxon>Myxococcia</taxon>
        <taxon>Myxococcales</taxon>
        <taxon>Cystobacterineae</taxon>
        <taxon>Myxococcaceae</taxon>
        <taxon>Myxococcus</taxon>
    </lineage>
</organism>
<sequence>MPLPLTYQTSSNALFIERGDDLGIVMRGCSSDLVAGDAIT</sequence>
<gene>
    <name evidence="1" type="ordered locus">MXAN_7427</name>
</gene>
<dbReference type="AlphaFoldDB" id="Q1CVP0"/>
<evidence type="ECO:0000313" key="1">
    <source>
        <dbReference type="EMBL" id="ABF90041.1"/>
    </source>
</evidence>
<dbReference type="Proteomes" id="UP000002402">
    <property type="component" value="Chromosome"/>
</dbReference>
<evidence type="ECO:0000313" key="2">
    <source>
        <dbReference type="Proteomes" id="UP000002402"/>
    </source>
</evidence>
<dbReference type="EMBL" id="CP000113">
    <property type="protein sequence ID" value="ABF90041.1"/>
    <property type="molecule type" value="Genomic_DNA"/>
</dbReference>
<dbReference type="EnsemblBacteria" id="ABF90041">
    <property type="protein sequence ID" value="ABF90041"/>
    <property type="gene ID" value="MXAN_7427"/>
</dbReference>
<dbReference type="KEGG" id="mxa:MXAN_7427"/>
<keyword evidence="2" id="KW-1185">Reference proteome</keyword>
<accession>Q1CVP0</accession>